<comment type="similarity">
    <text evidence="3">Belongs to the HMGB family.</text>
</comment>
<accession>A0A194AK46</accession>
<evidence type="ECO:0000256" key="3">
    <source>
        <dbReference type="ARBA" id="ARBA00008774"/>
    </source>
</evidence>
<dbReference type="PRINTS" id="PR00886">
    <property type="entry name" value="HIGHMOBLTY12"/>
</dbReference>
<dbReference type="PROSITE" id="PS50118">
    <property type="entry name" value="HMG_BOX_2"/>
    <property type="match status" value="2"/>
</dbReference>
<dbReference type="EMBL" id="GELH01000577">
    <property type="protein sequence ID" value="JAS03695.1"/>
    <property type="molecule type" value="Transcribed_RNA"/>
</dbReference>
<keyword evidence="6 8" id="KW-0238">DNA-binding</keyword>
<dbReference type="SMR" id="A0A194AK46"/>
<proteinExistence type="inferred from homology"/>
<evidence type="ECO:0000256" key="5">
    <source>
        <dbReference type="ARBA" id="ARBA00022737"/>
    </source>
</evidence>
<dbReference type="FunFam" id="1.10.30.10:FF:000013">
    <property type="entry name" value="High mobility group protein B3"/>
    <property type="match status" value="1"/>
</dbReference>
<dbReference type="EMBL" id="GELH01000578">
    <property type="protein sequence ID" value="JAS03694.1"/>
    <property type="molecule type" value="Transcribed_RNA"/>
</dbReference>
<feature type="domain" description="HMG box" evidence="10">
    <location>
        <begin position="98"/>
        <end position="164"/>
    </location>
</feature>
<dbReference type="InterPro" id="IPR036910">
    <property type="entry name" value="HMG_box_dom_sf"/>
</dbReference>
<feature type="domain" description="HMG box" evidence="10">
    <location>
        <begin position="8"/>
        <end position="78"/>
    </location>
</feature>
<dbReference type="GO" id="GO:0003677">
    <property type="term" value="F:DNA binding"/>
    <property type="evidence" value="ECO:0007669"/>
    <property type="project" value="UniProtKB-UniRule"/>
</dbReference>
<organism evidence="11">
    <name type="scientific">Pinctada fucata</name>
    <name type="common">Akoya pearl oyster</name>
    <name type="synonym">Pinctada imbricata fucata</name>
    <dbReference type="NCBI Taxonomy" id="50426"/>
    <lineage>
        <taxon>Eukaryota</taxon>
        <taxon>Metazoa</taxon>
        <taxon>Spiralia</taxon>
        <taxon>Lophotrochozoa</taxon>
        <taxon>Mollusca</taxon>
        <taxon>Bivalvia</taxon>
        <taxon>Autobranchia</taxon>
        <taxon>Pteriomorphia</taxon>
        <taxon>Pterioida</taxon>
        <taxon>Pterioidea</taxon>
        <taxon>Pteriidae</taxon>
        <taxon>Pinctada</taxon>
    </lineage>
</organism>
<protein>
    <recommendedName>
        <fullName evidence="10">HMG box domain-containing protein</fullName>
    </recommendedName>
</protein>
<reference evidence="11" key="1">
    <citation type="submission" date="2016-03" db="EMBL/GenBank/DDBJ databases">
        <authorList>
            <person name="Ploux O."/>
        </authorList>
    </citation>
    <scope>NUCLEOTIDE SEQUENCE</scope>
    <source>
        <tissue evidence="11">Mantle</tissue>
    </source>
</reference>
<evidence type="ECO:0000259" key="10">
    <source>
        <dbReference type="PROSITE" id="PS50118"/>
    </source>
</evidence>
<dbReference type="PANTHER" id="PTHR48112:SF32">
    <property type="entry name" value="HIGH MOBILITY GROUP PROTEIN B3"/>
    <property type="match status" value="1"/>
</dbReference>
<feature type="region of interest" description="Disordered" evidence="9">
    <location>
        <begin position="172"/>
        <end position="206"/>
    </location>
</feature>
<dbReference type="Gene3D" id="1.10.30.10">
    <property type="entry name" value="High mobility group box domain"/>
    <property type="match status" value="2"/>
</dbReference>
<sequence length="206" mass="23557">MPKKDGKPRGRMSSYAFFVQTCREEHKKKHPGETVVFAEFTKKCASKWKDMTPKEKRRFEEMAEKDKQRYENEMAMYSPGPGGSTSRKGKRTKDPNAPKRALSAFFFFCADERPNIRKENPAFSVADVAKKLGKMWEVCPNKPKYEAQAAADKKRYEAQMAAYKAGGASAVQQMAASPKKQRVVQEEDDDDDEEDDDEEDDDDDDE</sequence>
<dbReference type="Pfam" id="PF00505">
    <property type="entry name" value="HMG_box"/>
    <property type="match status" value="1"/>
</dbReference>
<dbReference type="GO" id="GO:0005694">
    <property type="term" value="C:chromosome"/>
    <property type="evidence" value="ECO:0007669"/>
    <property type="project" value="UniProtKB-SubCell"/>
</dbReference>
<feature type="compositionally biased region" description="Acidic residues" evidence="9">
    <location>
        <begin position="186"/>
        <end position="206"/>
    </location>
</feature>
<keyword evidence="4" id="KW-0158">Chromosome</keyword>
<feature type="DNA-binding region" description="HMG box" evidence="8">
    <location>
        <begin position="8"/>
        <end position="78"/>
    </location>
</feature>
<feature type="DNA-binding region" description="HMG box" evidence="8">
    <location>
        <begin position="98"/>
        <end position="164"/>
    </location>
</feature>
<evidence type="ECO:0000256" key="9">
    <source>
        <dbReference type="SAM" id="MobiDB-lite"/>
    </source>
</evidence>
<evidence type="ECO:0000313" key="11">
    <source>
        <dbReference type="EMBL" id="JAS03694.1"/>
    </source>
</evidence>
<dbReference type="InterPro" id="IPR050342">
    <property type="entry name" value="HMGB"/>
</dbReference>
<dbReference type="Pfam" id="PF09011">
    <property type="entry name" value="HMG_box_2"/>
    <property type="match status" value="1"/>
</dbReference>
<evidence type="ECO:0000256" key="6">
    <source>
        <dbReference type="ARBA" id="ARBA00023125"/>
    </source>
</evidence>
<dbReference type="SMART" id="SM00398">
    <property type="entry name" value="HMG"/>
    <property type="match status" value="2"/>
</dbReference>
<evidence type="ECO:0000256" key="2">
    <source>
        <dbReference type="ARBA" id="ARBA00004286"/>
    </source>
</evidence>
<evidence type="ECO:0000256" key="7">
    <source>
        <dbReference type="ARBA" id="ARBA00023242"/>
    </source>
</evidence>
<dbReference type="SUPFAM" id="SSF47095">
    <property type="entry name" value="HMG-box"/>
    <property type="match status" value="2"/>
</dbReference>
<dbReference type="GO" id="GO:0005634">
    <property type="term" value="C:nucleus"/>
    <property type="evidence" value="ECO:0007669"/>
    <property type="project" value="UniProtKB-SubCell"/>
</dbReference>
<dbReference type="FunFam" id="1.10.30.10:FF:000016">
    <property type="entry name" value="FACT complex subunit SSRP1"/>
    <property type="match status" value="1"/>
</dbReference>
<evidence type="ECO:0000256" key="8">
    <source>
        <dbReference type="PROSITE-ProRule" id="PRU00267"/>
    </source>
</evidence>
<dbReference type="PANTHER" id="PTHR48112">
    <property type="entry name" value="HIGH MOBILITY GROUP PROTEIN DSP1"/>
    <property type="match status" value="1"/>
</dbReference>
<evidence type="ECO:0000256" key="4">
    <source>
        <dbReference type="ARBA" id="ARBA00022454"/>
    </source>
</evidence>
<name>A0A194AK46_PINFU</name>
<keyword evidence="5" id="KW-0677">Repeat</keyword>
<evidence type="ECO:0000256" key="1">
    <source>
        <dbReference type="ARBA" id="ARBA00004123"/>
    </source>
</evidence>
<dbReference type="AlphaFoldDB" id="A0A194AK46"/>
<comment type="subcellular location">
    <subcellularLocation>
        <location evidence="2">Chromosome</location>
    </subcellularLocation>
    <subcellularLocation>
        <location evidence="1">Nucleus</location>
    </subcellularLocation>
</comment>
<dbReference type="InterPro" id="IPR009071">
    <property type="entry name" value="HMG_box_dom"/>
</dbReference>
<keyword evidence="7 8" id="KW-0539">Nucleus</keyword>
<dbReference type="CDD" id="cd21978">
    <property type="entry name" value="HMG-box_HMGB_rpt1"/>
    <property type="match status" value="1"/>
</dbReference>
<feature type="region of interest" description="Disordered" evidence="9">
    <location>
        <begin position="70"/>
        <end position="97"/>
    </location>
</feature>